<dbReference type="AlphaFoldDB" id="A0A2N8KYP1"/>
<comment type="function">
    <text evidence="3">Required for formate dehydrogenase (FDH) activity. Acts as a sulfur carrier protein that transfers sulfur from IscS to the molybdenum cofactor prior to its insertion into FDH.</text>
</comment>
<keyword evidence="5" id="KW-1185">Reference proteome</keyword>
<comment type="caution">
    <text evidence="4">The sequence shown here is derived from an EMBL/GenBank/DDBJ whole genome shotgun (WGS) entry which is preliminary data.</text>
</comment>
<dbReference type="HAMAP" id="MF_00187">
    <property type="entry name" value="FdhD"/>
    <property type="match status" value="1"/>
</dbReference>
<evidence type="ECO:0000256" key="2">
    <source>
        <dbReference type="ARBA" id="ARBA00023150"/>
    </source>
</evidence>
<dbReference type="SUPFAM" id="SSF53927">
    <property type="entry name" value="Cytidine deaminase-like"/>
    <property type="match status" value="1"/>
</dbReference>
<reference evidence="4 5" key="1">
    <citation type="submission" date="2018-01" db="EMBL/GenBank/DDBJ databases">
        <title>Draft genome sequence of Paucibacter aquatile CR182 isolated from freshwater of the Nakdong River.</title>
        <authorList>
            <person name="Choi A."/>
            <person name="Chung E.J."/>
        </authorList>
    </citation>
    <scope>NUCLEOTIDE SEQUENCE [LARGE SCALE GENOMIC DNA]</scope>
    <source>
        <strain evidence="4 5">CR182</strain>
    </source>
</reference>
<dbReference type="GO" id="GO:0006777">
    <property type="term" value="P:Mo-molybdopterin cofactor biosynthetic process"/>
    <property type="evidence" value="ECO:0007669"/>
    <property type="project" value="UniProtKB-UniRule"/>
</dbReference>
<dbReference type="GO" id="GO:0016783">
    <property type="term" value="F:sulfurtransferase activity"/>
    <property type="evidence" value="ECO:0007669"/>
    <property type="project" value="InterPro"/>
</dbReference>
<accession>A0A2N8KYP1</accession>
<dbReference type="PANTHER" id="PTHR30592">
    <property type="entry name" value="FORMATE DEHYDROGENASE"/>
    <property type="match status" value="1"/>
</dbReference>
<keyword evidence="4" id="KW-0808">Transferase</keyword>
<dbReference type="RefSeq" id="WP_102768487.1">
    <property type="nucleotide sequence ID" value="NZ_POSP01000003.1"/>
</dbReference>
<dbReference type="InterPro" id="IPR016193">
    <property type="entry name" value="Cytidine_deaminase-like"/>
</dbReference>
<dbReference type="NCBIfam" id="TIGR00129">
    <property type="entry name" value="fdhD_narQ"/>
    <property type="match status" value="1"/>
</dbReference>
<comment type="subcellular location">
    <subcellularLocation>
        <location evidence="3">Cytoplasm</location>
    </subcellularLocation>
</comment>
<feature type="active site" description="Cysteine persulfide intermediate" evidence="3">
    <location>
        <position position="126"/>
    </location>
</feature>
<dbReference type="InterPro" id="IPR003786">
    <property type="entry name" value="FdhD"/>
</dbReference>
<dbReference type="EMBL" id="POSP01000003">
    <property type="protein sequence ID" value="PND38569.1"/>
    <property type="molecule type" value="Genomic_DNA"/>
</dbReference>
<dbReference type="Proteomes" id="UP000235916">
    <property type="component" value="Unassembled WGS sequence"/>
</dbReference>
<proteinExistence type="inferred from homology"/>
<sequence>MASEAPKAGAEPASRPSFCEGARALPVQGVRAGAAFAVDDWVAEEVPVALEYNGISHAVMLATPLDLEEFALGFSLSEGILSAPHELFSVEEESSEQGITLHLRIAGEAFARLKDRRRSMTGRTGCGLCGTESLAQVARHLPELATPGQGRLFSRAAIARAMGQFVEHQTLQQATGAVHAAAWCSAEGEVKWLREDVGRHNALDKLIGALARHEVKAGEGFIAVTSRASFEMVQKTASAGVPLLAAVSAPTSFAVATAARANMTLVGFARRQDLVVYCHPERLDLHDPEPQPKPSHGH</sequence>
<dbReference type="GO" id="GO:0097163">
    <property type="term" value="F:sulfur carrier activity"/>
    <property type="evidence" value="ECO:0007669"/>
    <property type="project" value="UniProtKB-UniRule"/>
</dbReference>
<dbReference type="PANTHER" id="PTHR30592:SF1">
    <property type="entry name" value="SULFUR CARRIER PROTEIN FDHD"/>
    <property type="match status" value="1"/>
</dbReference>
<organism evidence="4 5">
    <name type="scientific">Kinneretia aquatilis</name>
    <dbReference type="NCBI Taxonomy" id="2070761"/>
    <lineage>
        <taxon>Bacteria</taxon>
        <taxon>Pseudomonadati</taxon>
        <taxon>Pseudomonadota</taxon>
        <taxon>Betaproteobacteria</taxon>
        <taxon>Burkholderiales</taxon>
        <taxon>Sphaerotilaceae</taxon>
        <taxon>Roseateles</taxon>
    </lineage>
</organism>
<evidence type="ECO:0000313" key="4">
    <source>
        <dbReference type="EMBL" id="PND38569.1"/>
    </source>
</evidence>
<dbReference type="GO" id="GO:0005737">
    <property type="term" value="C:cytoplasm"/>
    <property type="evidence" value="ECO:0007669"/>
    <property type="project" value="UniProtKB-SubCell"/>
</dbReference>
<dbReference type="Gene3D" id="3.10.20.10">
    <property type="match status" value="1"/>
</dbReference>
<comment type="similarity">
    <text evidence="3">Belongs to the FdhD family.</text>
</comment>
<name>A0A2N8KYP1_9BURK</name>
<gene>
    <name evidence="3" type="primary">fdhD</name>
    <name evidence="4" type="ORF">C1O66_14240</name>
</gene>
<dbReference type="PIRSF" id="PIRSF015626">
    <property type="entry name" value="FdhD"/>
    <property type="match status" value="1"/>
</dbReference>
<keyword evidence="2 3" id="KW-0501">Molybdenum cofactor biosynthesis</keyword>
<protein>
    <recommendedName>
        <fullName evidence="3">Sulfur carrier protein FdhD</fullName>
    </recommendedName>
</protein>
<evidence type="ECO:0000313" key="5">
    <source>
        <dbReference type="Proteomes" id="UP000235916"/>
    </source>
</evidence>
<evidence type="ECO:0000256" key="1">
    <source>
        <dbReference type="ARBA" id="ARBA00022490"/>
    </source>
</evidence>
<evidence type="ECO:0000256" key="3">
    <source>
        <dbReference type="HAMAP-Rule" id="MF_00187"/>
    </source>
</evidence>
<dbReference type="OrthoDB" id="3197277at2"/>
<dbReference type="Pfam" id="PF02634">
    <property type="entry name" value="FdhD-NarQ"/>
    <property type="match status" value="1"/>
</dbReference>
<keyword evidence="1 3" id="KW-0963">Cytoplasm</keyword>
<dbReference type="Gene3D" id="3.40.140.10">
    <property type="entry name" value="Cytidine Deaminase, domain 2"/>
    <property type="match status" value="1"/>
</dbReference>
<comment type="caution">
    <text evidence="3">Lacks conserved residue(s) required for the propagation of feature annotation.</text>
</comment>